<sequence>MTKPAQARNTCPHCGSYARVRYSKQVTPIYREGAIECQNADCGWRGKFSFEFTVTLTPSMTPNPDITLPVSAGVRATMLAQLLRESS</sequence>
<feature type="domain" description="Zinc finger Ogr/Delta-type" evidence="1">
    <location>
        <begin position="10"/>
        <end position="56"/>
    </location>
</feature>
<dbReference type="Proteomes" id="UP000466024">
    <property type="component" value="Unassembled WGS sequence"/>
</dbReference>
<evidence type="ECO:0000259" key="1">
    <source>
        <dbReference type="Pfam" id="PF04606"/>
    </source>
</evidence>
<evidence type="ECO:0000313" key="3">
    <source>
        <dbReference type="Proteomes" id="UP000466024"/>
    </source>
</evidence>
<organism evidence="2 3">
    <name type="scientific">Salinicola corii</name>
    <dbReference type="NCBI Taxonomy" id="2606937"/>
    <lineage>
        <taxon>Bacteria</taxon>
        <taxon>Pseudomonadati</taxon>
        <taxon>Pseudomonadota</taxon>
        <taxon>Gammaproteobacteria</taxon>
        <taxon>Oceanospirillales</taxon>
        <taxon>Halomonadaceae</taxon>
        <taxon>Salinicola</taxon>
    </lineage>
</organism>
<proteinExistence type="predicted"/>
<dbReference type="EMBL" id="VTPX01000010">
    <property type="protein sequence ID" value="KAA0016655.1"/>
    <property type="molecule type" value="Genomic_DNA"/>
</dbReference>
<dbReference type="AlphaFoldDB" id="A0A640W9P2"/>
<keyword evidence="3" id="KW-1185">Reference proteome</keyword>
<reference evidence="2 3" key="1">
    <citation type="submission" date="2019-08" db="EMBL/GenBank/DDBJ databases">
        <title>Bioinformatics analysis of the strain L3 and L5.</title>
        <authorList>
            <person name="Li X."/>
        </authorList>
    </citation>
    <scope>NUCLEOTIDE SEQUENCE [LARGE SCALE GENOMIC DNA]</scope>
    <source>
        <strain evidence="2 3">L3</strain>
    </source>
</reference>
<dbReference type="RefSeq" id="WP_149436456.1">
    <property type="nucleotide sequence ID" value="NZ_VTPX01000010.1"/>
</dbReference>
<accession>A0A640W9P2</accession>
<gene>
    <name evidence="2" type="ORF">F0A16_16395</name>
</gene>
<name>A0A640W9P2_9GAMM</name>
<evidence type="ECO:0000313" key="2">
    <source>
        <dbReference type="EMBL" id="KAA0016655.1"/>
    </source>
</evidence>
<dbReference type="Pfam" id="PF04606">
    <property type="entry name" value="Ogr_Delta"/>
    <property type="match status" value="1"/>
</dbReference>
<comment type="caution">
    <text evidence="2">The sequence shown here is derived from an EMBL/GenBank/DDBJ whole genome shotgun (WGS) entry which is preliminary data.</text>
</comment>
<protein>
    <submittedName>
        <fullName evidence="2">Ogr/Delta-like zinc finger family protein</fullName>
    </submittedName>
</protein>
<dbReference type="InterPro" id="IPR007684">
    <property type="entry name" value="Znf_Ogr/Delta"/>
</dbReference>